<evidence type="ECO:0000259" key="3">
    <source>
        <dbReference type="Pfam" id="PF01370"/>
    </source>
</evidence>
<dbReference type="PANTHER" id="PTHR43000">
    <property type="entry name" value="DTDP-D-GLUCOSE 4,6-DEHYDRATASE-RELATED"/>
    <property type="match status" value="1"/>
</dbReference>
<dbReference type="Proteomes" id="UP001597295">
    <property type="component" value="Unassembled WGS sequence"/>
</dbReference>
<comment type="caution">
    <text evidence="4">The sequence shown here is derived from an EMBL/GenBank/DDBJ whole genome shotgun (WGS) entry which is preliminary data.</text>
</comment>
<dbReference type="InterPro" id="IPR001509">
    <property type="entry name" value="Epimerase_deHydtase"/>
</dbReference>
<dbReference type="Pfam" id="PF01370">
    <property type="entry name" value="Epimerase"/>
    <property type="match status" value="1"/>
</dbReference>
<protein>
    <submittedName>
        <fullName evidence="4">NAD-dependent epimerase/dehydratase family protein</fullName>
    </submittedName>
</protein>
<proteinExistence type="inferred from homology"/>
<dbReference type="RefSeq" id="WP_379877831.1">
    <property type="nucleotide sequence ID" value="NZ_JBHUIP010000014.1"/>
</dbReference>
<accession>A0ABW5DW43</accession>
<dbReference type="InterPro" id="IPR036291">
    <property type="entry name" value="NAD(P)-bd_dom_sf"/>
</dbReference>
<dbReference type="EMBL" id="JBHUIP010000014">
    <property type="protein sequence ID" value="MFD2264714.1"/>
    <property type="molecule type" value="Genomic_DNA"/>
</dbReference>
<evidence type="ECO:0000313" key="4">
    <source>
        <dbReference type="EMBL" id="MFD2264714.1"/>
    </source>
</evidence>
<name>A0ABW5DW43_9PROT</name>
<keyword evidence="5" id="KW-1185">Reference proteome</keyword>
<reference evidence="5" key="1">
    <citation type="journal article" date="2019" name="Int. J. Syst. Evol. Microbiol.">
        <title>The Global Catalogue of Microorganisms (GCM) 10K type strain sequencing project: providing services to taxonomists for standard genome sequencing and annotation.</title>
        <authorList>
            <consortium name="The Broad Institute Genomics Platform"/>
            <consortium name="The Broad Institute Genome Sequencing Center for Infectious Disease"/>
            <person name="Wu L."/>
            <person name="Ma J."/>
        </authorList>
    </citation>
    <scope>NUCLEOTIDE SEQUENCE [LARGE SCALE GENOMIC DNA]</scope>
    <source>
        <strain evidence="5">CGMCC 1.19062</strain>
    </source>
</reference>
<evidence type="ECO:0000256" key="1">
    <source>
        <dbReference type="ARBA" id="ARBA00005125"/>
    </source>
</evidence>
<comment type="similarity">
    <text evidence="2">Belongs to the NAD(P)-dependent epimerase/dehydratase family.</text>
</comment>
<gene>
    <name evidence="4" type="ORF">ACFSM5_17550</name>
</gene>
<evidence type="ECO:0000256" key="2">
    <source>
        <dbReference type="ARBA" id="ARBA00007637"/>
    </source>
</evidence>
<organism evidence="4 5">
    <name type="scientific">Lacibacterium aquatile</name>
    <dbReference type="NCBI Taxonomy" id="1168082"/>
    <lineage>
        <taxon>Bacteria</taxon>
        <taxon>Pseudomonadati</taxon>
        <taxon>Pseudomonadota</taxon>
        <taxon>Alphaproteobacteria</taxon>
        <taxon>Rhodospirillales</taxon>
        <taxon>Rhodospirillaceae</taxon>
    </lineage>
</organism>
<dbReference type="SUPFAM" id="SSF51735">
    <property type="entry name" value="NAD(P)-binding Rossmann-fold domains"/>
    <property type="match status" value="1"/>
</dbReference>
<evidence type="ECO:0000313" key="5">
    <source>
        <dbReference type="Proteomes" id="UP001597295"/>
    </source>
</evidence>
<dbReference type="Gene3D" id="3.40.50.720">
    <property type="entry name" value="NAD(P)-binding Rossmann-like Domain"/>
    <property type="match status" value="1"/>
</dbReference>
<comment type="pathway">
    <text evidence="1">Bacterial outer membrane biogenesis; LPS O-antigen biosynthesis.</text>
</comment>
<sequence>MRRPYLVTGGAGFIGRNVVQTLLERGETVTIIDNGSAGLPLPAASGRLTVIHGDIRDPATVEQAMPQQADIVHLAALHHIPTCTADPSRTLAINVLGTQILLDAATKADARRLVLASSGAVYGWQDIALSEEAPLGPTDIYGVSKRTNEEQARIWSQQSGANLRIARIFNAIGSGDPHGHLIPDILTRLEQSDDVLPLGALSPRRDYLHVEDVAAGLVALADDPASDLAETYNLCSGTALSVEDLARRLMTLAGRNLRIESRSTLQRPFDRPLLLGDPSKTSERLGWRVRRPLEEALRAIIASHPARVLS</sequence>
<feature type="domain" description="NAD-dependent epimerase/dehydratase" evidence="3">
    <location>
        <begin position="6"/>
        <end position="235"/>
    </location>
</feature>